<accession>A0A9N9DPQ8</accession>
<organism evidence="1 2">
    <name type="scientific">Dentiscutata erythropus</name>
    <dbReference type="NCBI Taxonomy" id="1348616"/>
    <lineage>
        <taxon>Eukaryota</taxon>
        <taxon>Fungi</taxon>
        <taxon>Fungi incertae sedis</taxon>
        <taxon>Mucoromycota</taxon>
        <taxon>Glomeromycotina</taxon>
        <taxon>Glomeromycetes</taxon>
        <taxon>Diversisporales</taxon>
        <taxon>Gigasporaceae</taxon>
        <taxon>Dentiscutata</taxon>
    </lineage>
</organism>
<sequence>DIPLIPRIILPSHMDRKIICENLNTPTMFRKCIQISIIDVIQVSELRGKLAM</sequence>
<comment type="caution">
    <text evidence="1">The sequence shown here is derived from an EMBL/GenBank/DDBJ whole genome shotgun (WGS) entry which is preliminary data.</text>
</comment>
<proteinExistence type="predicted"/>
<name>A0A9N9DPQ8_9GLOM</name>
<gene>
    <name evidence="1" type="ORF">DERYTH_LOCUS9760</name>
</gene>
<dbReference type="Proteomes" id="UP000789405">
    <property type="component" value="Unassembled WGS sequence"/>
</dbReference>
<protein>
    <submittedName>
        <fullName evidence="1">4971_t:CDS:1</fullName>
    </submittedName>
</protein>
<evidence type="ECO:0000313" key="1">
    <source>
        <dbReference type="EMBL" id="CAG8642949.1"/>
    </source>
</evidence>
<dbReference type="AlphaFoldDB" id="A0A9N9DPQ8"/>
<dbReference type="EMBL" id="CAJVPY010005434">
    <property type="protein sequence ID" value="CAG8642949.1"/>
    <property type="molecule type" value="Genomic_DNA"/>
</dbReference>
<keyword evidence="2" id="KW-1185">Reference proteome</keyword>
<evidence type="ECO:0000313" key="2">
    <source>
        <dbReference type="Proteomes" id="UP000789405"/>
    </source>
</evidence>
<feature type="non-terminal residue" evidence="1">
    <location>
        <position position="1"/>
    </location>
</feature>
<reference evidence="1" key="1">
    <citation type="submission" date="2021-06" db="EMBL/GenBank/DDBJ databases">
        <authorList>
            <person name="Kallberg Y."/>
            <person name="Tangrot J."/>
            <person name="Rosling A."/>
        </authorList>
    </citation>
    <scope>NUCLEOTIDE SEQUENCE</scope>
    <source>
        <strain evidence="1">MA453B</strain>
    </source>
</reference>